<comment type="subunit">
    <text evidence="10">Monomer.</text>
</comment>
<dbReference type="Gene3D" id="2.60.40.1180">
    <property type="entry name" value="Golgi alpha-mannosidase II"/>
    <property type="match status" value="1"/>
</dbReference>
<comment type="catalytic activity">
    <reaction evidence="1 10">
        <text>Transfers a segment of a (1-&gt;4)-alpha-D-glucan chain to a primary hydroxy group in a similar glucan chain.</text>
        <dbReference type="EC" id="2.4.1.18"/>
    </reaction>
</comment>
<evidence type="ECO:0000259" key="12">
    <source>
        <dbReference type="SMART" id="SM00642"/>
    </source>
</evidence>
<name>A0A8S8XEQ0_9PROT</name>
<dbReference type="InterPro" id="IPR013783">
    <property type="entry name" value="Ig-like_fold"/>
</dbReference>
<evidence type="ECO:0000256" key="9">
    <source>
        <dbReference type="ARBA" id="ARBA00023277"/>
    </source>
</evidence>
<feature type="domain" description="Glycosyl hydrolase family 13 catalytic" evidence="12">
    <location>
        <begin position="258"/>
        <end position="605"/>
    </location>
</feature>
<dbReference type="Pfam" id="PF02922">
    <property type="entry name" value="CBM_48"/>
    <property type="match status" value="1"/>
</dbReference>
<dbReference type="InterPro" id="IPR044143">
    <property type="entry name" value="GlgB_N_E_set_prok"/>
</dbReference>
<dbReference type="SUPFAM" id="SSF81296">
    <property type="entry name" value="E set domains"/>
    <property type="match status" value="2"/>
</dbReference>
<dbReference type="NCBIfam" id="TIGR01515">
    <property type="entry name" value="branching_enzym"/>
    <property type="match status" value="1"/>
</dbReference>
<comment type="pathway">
    <text evidence="3 10">Glycan biosynthesis; glycogen biosynthesis.</text>
</comment>
<dbReference type="GO" id="GO:0043169">
    <property type="term" value="F:cation binding"/>
    <property type="evidence" value="ECO:0007669"/>
    <property type="project" value="InterPro"/>
</dbReference>
<dbReference type="GO" id="GO:0005829">
    <property type="term" value="C:cytosol"/>
    <property type="evidence" value="ECO:0007669"/>
    <property type="project" value="TreeGrafter"/>
</dbReference>
<keyword evidence="5 10" id="KW-0321">Glycogen metabolism</keyword>
<evidence type="ECO:0000256" key="1">
    <source>
        <dbReference type="ARBA" id="ARBA00000826"/>
    </source>
</evidence>
<evidence type="ECO:0000256" key="2">
    <source>
        <dbReference type="ARBA" id="ARBA00002953"/>
    </source>
</evidence>
<dbReference type="EMBL" id="BOPV01000001">
    <property type="protein sequence ID" value="GIL40401.1"/>
    <property type="molecule type" value="Genomic_DNA"/>
</dbReference>
<dbReference type="SMART" id="SM00642">
    <property type="entry name" value="Aamy"/>
    <property type="match status" value="1"/>
</dbReference>
<keyword evidence="8 10" id="KW-0320">Glycogen biosynthesis</keyword>
<proteinExistence type="inferred from homology"/>
<dbReference type="GO" id="GO:0005978">
    <property type="term" value="P:glycogen biosynthetic process"/>
    <property type="evidence" value="ECO:0007669"/>
    <property type="project" value="UniProtKB-UniRule"/>
</dbReference>
<dbReference type="PIRSF" id="PIRSF000463">
    <property type="entry name" value="GlgB"/>
    <property type="match status" value="1"/>
</dbReference>
<dbReference type="InterPro" id="IPR006407">
    <property type="entry name" value="GlgB"/>
</dbReference>
<dbReference type="EC" id="2.4.1.18" evidence="10"/>
<dbReference type="HAMAP" id="MF_00685">
    <property type="entry name" value="GlgB"/>
    <property type="match status" value="1"/>
</dbReference>
<comment type="caution">
    <text evidence="13">The sequence shown here is derived from an EMBL/GenBank/DDBJ whole genome shotgun (WGS) entry which is preliminary data.</text>
</comment>
<dbReference type="SUPFAM" id="SSF51445">
    <property type="entry name" value="(Trans)glycosidases"/>
    <property type="match status" value="1"/>
</dbReference>
<evidence type="ECO:0000256" key="8">
    <source>
        <dbReference type="ARBA" id="ARBA00023056"/>
    </source>
</evidence>
<keyword evidence="14" id="KW-1185">Reference proteome</keyword>
<dbReference type="SUPFAM" id="SSF51011">
    <property type="entry name" value="Glycosyl hydrolase domain"/>
    <property type="match status" value="1"/>
</dbReference>
<evidence type="ECO:0000256" key="11">
    <source>
        <dbReference type="PIRSR" id="PIRSR000463-1"/>
    </source>
</evidence>
<evidence type="ECO:0000256" key="5">
    <source>
        <dbReference type="ARBA" id="ARBA00022600"/>
    </source>
</evidence>
<feature type="active site" description="Proton donor" evidence="10 11">
    <location>
        <position position="469"/>
    </location>
</feature>
<gene>
    <name evidence="10 13" type="primary">glgB</name>
    <name evidence="13" type="ORF">TMPK1_26380</name>
</gene>
<dbReference type="FunFam" id="3.20.20.80:FF:000003">
    <property type="entry name" value="1,4-alpha-glucan branching enzyme GlgB"/>
    <property type="match status" value="1"/>
</dbReference>
<dbReference type="FunFam" id="2.60.40.10:FF:000169">
    <property type="entry name" value="1,4-alpha-glucan branching enzyme GlgB"/>
    <property type="match status" value="1"/>
</dbReference>
<dbReference type="InterPro" id="IPR014756">
    <property type="entry name" value="Ig_E-set"/>
</dbReference>
<dbReference type="PANTHER" id="PTHR43651:SF3">
    <property type="entry name" value="1,4-ALPHA-GLUCAN-BRANCHING ENZYME"/>
    <property type="match status" value="1"/>
</dbReference>
<dbReference type="InterPro" id="IPR013780">
    <property type="entry name" value="Glyco_hydro_b"/>
</dbReference>
<evidence type="ECO:0000256" key="7">
    <source>
        <dbReference type="ARBA" id="ARBA00022679"/>
    </source>
</evidence>
<evidence type="ECO:0000256" key="6">
    <source>
        <dbReference type="ARBA" id="ARBA00022676"/>
    </source>
</evidence>
<dbReference type="PANTHER" id="PTHR43651">
    <property type="entry name" value="1,4-ALPHA-GLUCAN-BRANCHING ENZYME"/>
    <property type="match status" value="1"/>
</dbReference>
<dbReference type="RefSeq" id="WP_420243499.1">
    <property type="nucleotide sequence ID" value="NZ_BOPV01000001.1"/>
</dbReference>
<dbReference type="Pfam" id="PF02806">
    <property type="entry name" value="Alpha-amylase_C"/>
    <property type="match status" value="1"/>
</dbReference>
<dbReference type="InterPro" id="IPR037439">
    <property type="entry name" value="Branching_enzy"/>
</dbReference>
<dbReference type="InterPro" id="IPR017853">
    <property type="entry name" value="GH"/>
</dbReference>
<dbReference type="Gene3D" id="2.60.40.10">
    <property type="entry name" value="Immunoglobulins"/>
    <property type="match status" value="2"/>
</dbReference>
<accession>A0A8S8XEQ0</accession>
<dbReference type="CDD" id="cd11322">
    <property type="entry name" value="AmyAc_Glg_BE"/>
    <property type="match status" value="1"/>
</dbReference>
<protein>
    <recommendedName>
        <fullName evidence="10">1,4-alpha-glucan branching enzyme GlgB</fullName>
        <ecNumber evidence="10">2.4.1.18</ecNumber>
    </recommendedName>
    <alternativeName>
        <fullName evidence="10">1,4-alpha-D-glucan:1,4-alpha-D-glucan 6-glucosyl-transferase</fullName>
    </alternativeName>
    <alternativeName>
        <fullName evidence="10">Alpha-(1-&gt;4)-glucan branching enzyme</fullName>
    </alternativeName>
    <alternativeName>
        <fullName evidence="10">Glycogen branching enzyme</fullName>
        <shortName evidence="10">BE</shortName>
    </alternativeName>
</protein>
<dbReference type="Pfam" id="PF22019">
    <property type="entry name" value="GlgB_N"/>
    <property type="match status" value="1"/>
</dbReference>
<dbReference type="InterPro" id="IPR006047">
    <property type="entry name" value="GH13_cat_dom"/>
</dbReference>
<organism evidence="13 14">
    <name type="scientific">Roseiterribacter gracilis</name>
    <dbReference type="NCBI Taxonomy" id="2812848"/>
    <lineage>
        <taxon>Bacteria</taxon>
        <taxon>Pseudomonadati</taxon>
        <taxon>Pseudomonadota</taxon>
        <taxon>Alphaproteobacteria</taxon>
        <taxon>Rhodospirillales</taxon>
        <taxon>Roseiterribacteraceae</taxon>
        <taxon>Roseiterribacter</taxon>
    </lineage>
</organism>
<dbReference type="GO" id="GO:0004553">
    <property type="term" value="F:hydrolase activity, hydrolyzing O-glycosyl compounds"/>
    <property type="evidence" value="ECO:0007669"/>
    <property type="project" value="InterPro"/>
</dbReference>
<dbReference type="GO" id="GO:0003844">
    <property type="term" value="F:1,4-alpha-glucan branching enzyme activity"/>
    <property type="evidence" value="ECO:0007669"/>
    <property type="project" value="UniProtKB-UniRule"/>
</dbReference>
<dbReference type="InterPro" id="IPR004193">
    <property type="entry name" value="Glyco_hydro_13_N"/>
</dbReference>
<dbReference type="NCBIfam" id="NF003811">
    <property type="entry name" value="PRK05402.1"/>
    <property type="match status" value="1"/>
</dbReference>
<dbReference type="FunFam" id="2.60.40.1180:FF:000002">
    <property type="entry name" value="1,4-alpha-glucan branching enzyme GlgB"/>
    <property type="match status" value="1"/>
</dbReference>
<keyword evidence="7 10" id="KW-0808">Transferase</keyword>
<dbReference type="InterPro" id="IPR054169">
    <property type="entry name" value="GlgB_N"/>
</dbReference>
<dbReference type="Gene3D" id="3.20.20.80">
    <property type="entry name" value="Glycosidases"/>
    <property type="match status" value="1"/>
</dbReference>
<evidence type="ECO:0000256" key="4">
    <source>
        <dbReference type="ARBA" id="ARBA00009000"/>
    </source>
</evidence>
<dbReference type="Proteomes" id="UP000681075">
    <property type="component" value="Unassembled WGS sequence"/>
</dbReference>
<comment type="function">
    <text evidence="2 10">Catalyzes the formation of the alpha-1,6-glucosidic linkages in glycogen by scission of a 1,4-alpha-linked oligosaccharide from growing alpha-1,4-glucan chains and the subsequent attachment of the oligosaccharide to the alpha-1,6 position.</text>
</comment>
<feature type="active site" description="Nucleophile" evidence="10 11">
    <location>
        <position position="416"/>
    </location>
</feature>
<evidence type="ECO:0000313" key="13">
    <source>
        <dbReference type="EMBL" id="GIL40401.1"/>
    </source>
</evidence>
<keyword evidence="9 10" id="KW-0119">Carbohydrate metabolism</keyword>
<evidence type="ECO:0000256" key="10">
    <source>
        <dbReference type="HAMAP-Rule" id="MF_00685"/>
    </source>
</evidence>
<comment type="similarity">
    <text evidence="4 10">Belongs to the glycosyl hydrolase 13 family. GlgB subfamily.</text>
</comment>
<evidence type="ECO:0000256" key="3">
    <source>
        <dbReference type="ARBA" id="ARBA00004964"/>
    </source>
</evidence>
<dbReference type="AlphaFoldDB" id="A0A8S8XEQ0"/>
<keyword evidence="6 10" id="KW-0328">Glycosyltransferase</keyword>
<dbReference type="Pfam" id="PF00128">
    <property type="entry name" value="Alpha-amylase"/>
    <property type="match status" value="1"/>
</dbReference>
<reference evidence="13" key="1">
    <citation type="submission" date="2021-02" db="EMBL/GenBank/DDBJ databases">
        <title>Genome sequence of Rhodospirillales sp. strain TMPK1 isolated from soil.</title>
        <authorList>
            <person name="Nakai R."/>
            <person name="Kusada H."/>
            <person name="Tamaki H."/>
        </authorList>
    </citation>
    <scope>NUCLEOTIDE SEQUENCE</scope>
    <source>
        <strain evidence="13">TMPK1</strain>
    </source>
</reference>
<dbReference type="NCBIfam" id="NF008967">
    <property type="entry name" value="PRK12313.1"/>
    <property type="match status" value="1"/>
</dbReference>
<evidence type="ECO:0000313" key="14">
    <source>
        <dbReference type="Proteomes" id="UP000681075"/>
    </source>
</evidence>
<dbReference type="CDD" id="cd02855">
    <property type="entry name" value="E_set_GBE_prok_N"/>
    <property type="match status" value="1"/>
</dbReference>
<sequence length="737" mass="83640">MTVLDDELRREARPSTADIEALIAGRHRDPFGLLGPHRLQQGWVLRTFQPDAANIEVVDRDGAVLAVATKLHPAGLFEASLDRAPGSYRWRVHWPLGPLDIEDPYRFPPILGDLDVHLWREGRHHRPWDKFGAHAIELDGVTGVAFVVWAPNARRVSVVGDFNQWDGRRHPMRLRHDAGAWELFVPGVAPGAHYKFELLDANGALLPQKADPFAFRAELRPRTASIVDDPAPVAWNDDAWMKSRAERHATGAPISIYEVHLGSWRRHWDGNRWYSYRDLADTLVPYVKDLGFTHVEFMPVNEFPFDGSWGYQPTGLYAPTSRYGTPQDFQYLIDAFHQAGIGVIVDYVAAHFPNDPHGLGDFDGTHLYEHADPRQGFHPDWNSLIYNLERPEVSNFLTGAAIYWGERFHIDGLRFDAVASMLYLDYSRKAGEWVPNKFGGRENLGSIEFLRKLNELWYERFPGAMTAAEESTAWPNVSRPTYVGGLGFGWKWNMGWMHDTLKYVEREPVYRAWHQNEITFSLVYAFSENFILPLSHDEVVHGKGSLLTKMPGDAWQKFANLRAYYAFMWTHPGKKLLFMGCEIAQAREWNHDSELDWGLLDQPGHEGVQRLVRDLNALYRATPSLHRFDTEPHGFEWVEASDNQNSVIAFLRKGDEGDAPSLTICNFTPSVRHHYRVGVPGPGRWREALNSDSHFYGGSNVHNGDGVEAEPIGSQGRAWSIALTLPPLATLILVPAV</sequence>
<dbReference type="InterPro" id="IPR006048">
    <property type="entry name" value="A-amylase/branching_C"/>
</dbReference>